<dbReference type="Pfam" id="PF04542">
    <property type="entry name" value="Sigma70_r2"/>
    <property type="match status" value="1"/>
</dbReference>
<dbReference type="GO" id="GO:0006352">
    <property type="term" value="P:DNA-templated transcription initiation"/>
    <property type="evidence" value="ECO:0007669"/>
    <property type="project" value="InterPro"/>
</dbReference>
<dbReference type="InterPro" id="IPR013324">
    <property type="entry name" value="RNA_pol_sigma_r3/r4-like"/>
</dbReference>
<dbReference type="Gene3D" id="1.10.10.10">
    <property type="entry name" value="Winged helix-like DNA-binding domain superfamily/Winged helix DNA-binding domain"/>
    <property type="match status" value="1"/>
</dbReference>
<evidence type="ECO:0000259" key="7">
    <source>
        <dbReference type="Pfam" id="PF08281"/>
    </source>
</evidence>
<feature type="domain" description="RNA polymerase sigma-70 region 2" evidence="6">
    <location>
        <begin position="31"/>
        <end position="89"/>
    </location>
</feature>
<dbReference type="PANTHER" id="PTHR43133:SF8">
    <property type="entry name" value="RNA POLYMERASE SIGMA FACTOR HI_1459-RELATED"/>
    <property type="match status" value="1"/>
</dbReference>
<dbReference type="InterPro" id="IPR013249">
    <property type="entry name" value="RNA_pol_sigma70_r4_t2"/>
</dbReference>
<evidence type="ECO:0000313" key="8">
    <source>
        <dbReference type="EMBL" id="MBC2400070.1"/>
    </source>
</evidence>
<dbReference type="PANTHER" id="PTHR43133">
    <property type="entry name" value="RNA POLYMERASE ECF-TYPE SIGMA FACTO"/>
    <property type="match status" value="1"/>
</dbReference>
<dbReference type="Pfam" id="PF08281">
    <property type="entry name" value="Sigma70_r4_2"/>
    <property type="match status" value="1"/>
</dbReference>
<evidence type="ECO:0000256" key="2">
    <source>
        <dbReference type="ARBA" id="ARBA00023015"/>
    </source>
</evidence>
<feature type="domain" description="RNA polymerase sigma factor 70 region 4 type 2" evidence="7">
    <location>
        <begin position="124"/>
        <end position="173"/>
    </location>
</feature>
<dbReference type="NCBIfam" id="TIGR02937">
    <property type="entry name" value="sigma70-ECF"/>
    <property type="match status" value="1"/>
</dbReference>
<dbReference type="InterPro" id="IPR007627">
    <property type="entry name" value="RNA_pol_sigma70_r2"/>
</dbReference>
<dbReference type="GO" id="GO:0003677">
    <property type="term" value="F:DNA binding"/>
    <property type="evidence" value="ECO:0007669"/>
    <property type="project" value="UniProtKB-KW"/>
</dbReference>
<dbReference type="SUPFAM" id="SSF88946">
    <property type="entry name" value="Sigma2 domain of RNA polymerase sigma factors"/>
    <property type="match status" value="1"/>
</dbReference>
<keyword evidence="5" id="KW-0804">Transcription</keyword>
<dbReference type="RefSeq" id="WP_035147129.1">
    <property type="nucleotide sequence ID" value="NZ_JAAZWO010000047.1"/>
</dbReference>
<keyword evidence="3" id="KW-0731">Sigma factor</keyword>
<evidence type="ECO:0000259" key="6">
    <source>
        <dbReference type="Pfam" id="PF04542"/>
    </source>
</evidence>
<dbReference type="InterPro" id="IPR039425">
    <property type="entry name" value="RNA_pol_sigma-70-like"/>
</dbReference>
<evidence type="ECO:0000256" key="1">
    <source>
        <dbReference type="ARBA" id="ARBA00010641"/>
    </source>
</evidence>
<dbReference type="Proteomes" id="UP000563151">
    <property type="component" value="Unassembled WGS sequence"/>
</dbReference>
<dbReference type="SUPFAM" id="SSF88659">
    <property type="entry name" value="Sigma3 and sigma4 domains of RNA polymerase sigma factors"/>
    <property type="match status" value="1"/>
</dbReference>
<keyword evidence="2" id="KW-0805">Transcription regulation</keyword>
<evidence type="ECO:0000313" key="9">
    <source>
        <dbReference type="Proteomes" id="UP000563151"/>
    </source>
</evidence>
<dbReference type="GO" id="GO:0016987">
    <property type="term" value="F:sigma factor activity"/>
    <property type="evidence" value="ECO:0007669"/>
    <property type="project" value="UniProtKB-KW"/>
</dbReference>
<evidence type="ECO:0000256" key="4">
    <source>
        <dbReference type="ARBA" id="ARBA00023125"/>
    </source>
</evidence>
<dbReference type="EMBL" id="JAAZWO010000047">
    <property type="protein sequence ID" value="MBC2400070.1"/>
    <property type="molecule type" value="Genomic_DNA"/>
</dbReference>
<gene>
    <name evidence="8" type="ORF">HGG79_20270</name>
</gene>
<reference evidence="8 9" key="1">
    <citation type="submission" date="2020-04" db="EMBL/GenBank/DDBJ databases">
        <title>Genomic insights into acetone-butanol-ethanol (ABE) fermentation by sequencing solventogenic clostridia strains.</title>
        <authorList>
            <person name="Brown S."/>
        </authorList>
    </citation>
    <scope>NUCLEOTIDE SEQUENCE [LARGE SCALE GENOMIC DNA]</scope>
    <source>
        <strain evidence="8 9">DJ011</strain>
    </source>
</reference>
<protein>
    <submittedName>
        <fullName evidence="8">Sigma-70 family RNA polymerase sigma factor</fullName>
    </submittedName>
</protein>
<dbReference type="InterPro" id="IPR036388">
    <property type="entry name" value="WH-like_DNA-bd_sf"/>
</dbReference>
<keyword evidence="9" id="KW-1185">Reference proteome</keyword>
<evidence type="ECO:0000256" key="3">
    <source>
        <dbReference type="ARBA" id="ARBA00023082"/>
    </source>
</evidence>
<comment type="similarity">
    <text evidence="1">Belongs to the sigma-70 factor family. ECF subfamily.</text>
</comment>
<dbReference type="Gene3D" id="1.10.1740.10">
    <property type="match status" value="1"/>
</dbReference>
<accession>A0A923EF02</accession>
<comment type="caution">
    <text evidence="8">The sequence shown here is derived from an EMBL/GenBank/DDBJ whole genome shotgun (WGS) entry which is preliminary data.</text>
</comment>
<evidence type="ECO:0000256" key="5">
    <source>
        <dbReference type="ARBA" id="ARBA00023163"/>
    </source>
</evidence>
<proteinExistence type="inferred from homology"/>
<dbReference type="AlphaFoldDB" id="A0A923EF02"/>
<name>A0A923EF02_CLOTT</name>
<dbReference type="InterPro" id="IPR014284">
    <property type="entry name" value="RNA_pol_sigma-70_dom"/>
</dbReference>
<keyword evidence="4" id="KW-0238">DNA-binding</keyword>
<dbReference type="InterPro" id="IPR013325">
    <property type="entry name" value="RNA_pol_sigma_r2"/>
</dbReference>
<sequence>MKIDEGNFISQLVNKNEKALDYVIDSYGWIIKSIVKKQLYNLQSVQEECINDILLGIWNNIDSFDESKNEFKNWVAGIAKFKSIDYKRKYLKSLWHENIDDLEIGVPDTTHEEVVKNELDDDVNDILHCLKERDRELFYKLYVEEKEIEAVSKETGLKRETIYNRLSRGKKKIKSMFKIMESRG</sequence>
<organism evidence="8 9">
    <name type="scientific">Clostridium tetanomorphum</name>
    <dbReference type="NCBI Taxonomy" id="1553"/>
    <lineage>
        <taxon>Bacteria</taxon>
        <taxon>Bacillati</taxon>
        <taxon>Bacillota</taxon>
        <taxon>Clostridia</taxon>
        <taxon>Eubacteriales</taxon>
        <taxon>Clostridiaceae</taxon>
        <taxon>Clostridium</taxon>
    </lineage>
</organism>